<feature type="compositionally biased region" description="Basic and acidic residues" evidence="1">
    <location>
        <begin position="37"/>
        <end position="52"/>
    </location>
</feature>
<feature type="region of interest" description="Disordered" evidence="1">
    <location>
        <begin position="120"/>
        <end position="153"/>
    </location>
</feature>
<organism evidence="3 4">
    <name type="scientific">Globodera pallida</name>
    <name type="common">Potato cyst nematode worm</name>
    <name type="synonym">Heterodera pallida</name>
    <dbReference type="NCBI Taxonomy" id="36090"/>
    <lineage>
        <taxon>Eukaryota</taxon>
        <taxon>Metazoa</taxon>
        <taxon>Ecdysozoa</taxon>
        <taxon>Nematoda</taxon>
        <taxon>Chromadorea</taxon>
        <taxon>Rhabditida</taxon>
        <taxon>Tylenchina</taxon>
        <taxon>Tylenchomorpha</taxon>
        <taxon>Tylenchoidea</taxon>
        <taxon>Heteroderidae</taxon>
        <taxon>Heteroderinae</taxon>
        <taxon>Globodera</taxon>
    </lineage>
</organism>
<reference evidence="4" key="2">
    <citation type="submission" date="2016-06" db="UniProtKB">
        <authorList>
            <consortium name="WormBaseParasite"/>
        </authorList>
    </citation>
    <scope>IDENTIFICATION</scope>
</reference>
<proteinExistence type="predicted"/>
<name>A0A183C653_GLOPA</name>
<dbReference type="Proteomes" id="UP000050741">
    <property type="component" value="Unassembled WGS sequence"/>
</dbReference>
<sequence>MTPPPMTVLQFVLFNYMILLTAFVPSDTNISSSSKSKSAEHPEHVDQHKDNDQDAQADQNRHEQMHGDQKFDQHKHDVEQTSEEHTEQNQKHDEDNLYAEYLIKRQKMLEDLAKLDKSINETENIHEGPSQQYNKSEENEAINKPTPNISTNFDMETSSAEEIISPKFFRIIPRPPILELSPYTTDNNKYSPNPVVQPPAYSTAPQYQQQQQQQQQQLYRNNYPSYSTQPPEHYPATHH</sequence>
<keyword evidence="2" id="KW-0732">Signal</keyword>
<feature type="region of interest" description="Disordered" evidence="1">
    <location>
        <begin position="28"/>
        <end position="95"/>
    </location>
</feature>
<feature type="region of interest" description="Disordered" evidence="1">
    <location>
        <begin position="183"/>
        <end position="239"/>
    </location>
</feature>
<feature type="compositionally biased region" description="Low complexity" evidence="1">
    <location>
        <begin position="206"/>
        <end position="217"/>
    </location>
</feature>
<protein>
    <submittedName>
        <fullName evidence="4">DUF4408 domain-containing protein</fullName>
    </submittedName>
</protein>
<feature type="signal peptide" evidence="2">
    <location>
        <begin position="1"/>
        <end position="22"/>
    </location>
</feature>
<evidence type="ECO:0000256" key="1">
    <source>
        <dbReference type="SAM" id="MobiDB-lite"/>
    </source>
</evidence>
<evidence type="ECO:0000313" key="4">
    <source>
        <dbReference type="WBParaSite" id="GPLIN_000834800"/>
    </source>
</evidence>
<evidence type="ECO:0000313" key="3">
    <source>
        <dbReference type="Proteomes" id="UP000050741"/>
    </source>
</evidence>
<reference evidence="3" key="1">
    <citation type="submission" date="2014-05" db="EMBL/GenBank/DDBJ databases">
        <title>The genome and life-stage specific transcriptomes of Globodera pallida elucidate key aspects of plant parasitism by a cyst nematode.</title>
        <authorList>
            <person name="Cotton J.A."/>
            <person name="Lilley C.J."/>
            <person name="Jones L.M."/>
            <person name="Kikuchi T."/>
            <person name="Reid A.J."/>
            <person name="Thorpe P."/>
            <person name="Tsai I.J."/>
            <person name="Beasley H."/>
            <person name="Blok V."/>
            <person name="Cock P.J.A."/>
            <person name="Van den Akker S.E."/>
            <person name="Holroyd N."/>
            <person name="Hunt M."/>
            <person name="Mantelin S."/>
            <person name="Naghra H."/>
            <person name="Pain A."/>
            <person name="Palomares-Rius J.E."/>
            <person name="Zarowiecki M."/>
            <person name="Berriman M."/>
            <person name="Jones J.T."/>
            <person name="Urwin P.E."/>
        </authorList>
    </citation>
    <scope>NUCLEOTIDE SEQUENCE [LARGE SCALE GENOMIC DNA]</scope>
    <source>
        <strain evidence="3">Lindley</strain>
    </source>
</reference>
<accession>A0A183C653</accession>
<feature type="chain" id="PRO_5008147155" evidence="2">
    <location>
        <begin position="23"/>
        <end position="239"/>
    </location>
</feature>
<keyword evidence="3" id="KW-1185">Reference proteome</keyword>
<evidence type="ECO:0000256" key="2">
    <source>
        <dbReference type="SAM" id="SignalP"/>
    </source>
</evidence>
<dbReference type="WBParaSite" id="GPLIN_000834800">
    <property type="protein sequence ID" value="GPLIN_000834800"/>
    <property type="gene ID" value="GPLIN_000834800"/>
</dbReference>
<feature type="compositionally biased region" description="Polar residues" evidence="1">
    <location>
        <begin position="218"/>
        <end position="230"/>
    </location>
</feature>
<feature type="compositionally biased region" description="Basic and acidic residues" evidence="1">
    <location>
        <begin position="59"/>
        <end position="95"/>
    </location>
</feature>
<dbReference type="AlphaFoldDB" id="A0A183C653"/>